<dbReference type="RefSeq" id="WP_073179712.1">
    <property type="nucleotide sequence ID" value="NZ_FQYI01000006.1"/>
</dbReference>
<dbReference type="OrthoDB" id="9803238at2"/>
<dbReference type="Gene3D" id="3.40.50.2000">
    <property type="entry name" value="Glycogen Phosphorylase B"/>
    <property type="match status" value="2"/>
</dbReference>
<comment type="similarity">
    <text evidence="1">Belongs to the UDP-N-acetylglucosamine 2-epimerase family.</text>
</comment>
<gene>
    <name evidence="3" type="ORF">SAMN05443429_10686</name>
</gene>
<dbReference type="AlphaFoldDB" id="A0A1M6F327"/>
<keyword evidence="1" id="KW-0413">Isomerase</keyword>
<dbReference type="PANTHER" id="PTHR43174">
    <property type="entry name" value="UDP-N-ACETYLGLUCOSAMINE 2-EPIMERASE"/>
    <property type="match status" value="1"/>
</dbReference>
<dbReference type="PANTHER" id="PTHR43174:SF1">
    <property type="entry name" value="UDP-N-ACETYLGLUCOSAMINE 2-EPIMERASE"/>
    <property type="match status" value="1"/>
</dbReference>
<name>A0A1M6F327_9FLAO</name>
<feature type="domain" description="UDP-N-acetylglucosamine 2-epimerase" evidence="2">
    <location>
        <begin position="32"/>
        <end position="370"/>
    </location>
</feature>
<evidence type="ECO:0000256" key="1">
    <source>
        <dbReference type="RuleBase" id="RU003513"/>
    </source>
</evidence>
<dbReference type="Proteomes" id="UP000184335">
    <property type="component" value="Unassembled WGS sequence"/>
</dbReference>
<dbReference type="NCBIfam" id="TIGR00236">
    <property type="entry name" value="wecB"/>
    <property type="match status" value="1"/>
</dbReference>
<evidence type="ECO:0000313" key="3">
    <source>
        <dbReference type="EMBL" id="SHI92056.1"/>
    </source>
</evidence>
<dbReference type="Pfam" id="PF02350">
    <property type="entry name" value="Epimerase_2"/>
    <property type="match status" value="1"/>
</dbReference>
<dbReference type="EMBL" id="FQYI01000006">
    <property type="protein sequence ID" value="SHI92056.1"/>
    <property type="molecule type" value="Genomic_DNA"/>
</dbReference>
<organism evidence="3 4">
    <name type="scientific">Cruoricaptor ignavus</name>
    <dbReference type="NCBI Taxonomy" id="1118202"/>
    <lineage>
        <taxon>Bacteria</taxon>
        <taxon>Pseudomonadati</taxon>
        <taxon>Bacteroidota</taxon>
        <taxon>Flavobacteriia</taxon>
        <taxon>Flavobacteriales</taxon>
        <taxon>Weeksellaceae</taxon>
        <taxon>Cruoricaptor</taxon>
    </lineage>
</organism>
<keyword evidence="4" id="KW-1185">Reference proteome</keyword>
<accession>A0A1M6F327</accession>
<dbReference type="SUPFAM" id="SSF53756">
    <property type="entry name" value="UDP-Glycosyltransferase/glycogen phosphorylase"/>
    <property type="match status" value="1"/>
</dbReference>
<reference evidence="3 4" key="1">
    <citation type="submission" date="2016-11" db="EMBL/GenBank/DDBJ databases">
        <authorList>
            <person name="Jaros S."/>
            <person name="Januszkiewicz K."/>
            <person name="Wedrychowicz H."/>
        </authorList>
    </citation>
    <scope>NUCLEOTIDE SEQUENCE [LARGE SCALE GENOMIC DNA]</scope>
    <source>
        <strain evidence="3 4">DSM 25479</strain>
    </source>
</reference>
<evidence type="ECO:0000259" key="2">
    <source>
        <dbReference type="Pfam" id="PF02350"/>
    </source>
</evidence>
<evidence type="ECO:0000313" key="4">
    <source>
        <dbReference type="Proteomes" id="UP000184335"/>
    </source>
</evidence>
<sequence>MKDNNQLTKKLKVMTVVGTRPEIIRLSRVLAALDSSDAVEHIIVHTGQNYDYELNQIFFEDLGLRKPDYFLEAAGKTATETVGNILIKIDPLLEELKPEAFLVLGDTNSCLCAIPAKKRHIPIFHMEAGNRCFDQRVPEETNRKIVDHTADVNLTYSDIAREYLLREGLPADRIIKTGSPMFEVLNHYLPQIEASDVLQRLNLEKGKYFVVSSHREENINSEKNFRGLIDSLNAVAEKFGYPIIVSTHPRTRNMIEKMKVEVREEVQFLKPLGFHDYNALQMHSYAVLSDSGTISEESSILNFRALNIREAHERPEAMEEASVMMVGLSPERIMQGLTQLQRQEVGESRNFRRVADYSMPNVSEKMVRIIISYTDYVKRVVWSER</sequence>
<proteinExistence type="inferred from homology"/>
<dbReference type="InterPro" id="IPR003331">
    <property type="entry name" value="UDP_GlcNAc_Epimerase_2_dom"/>
</dbReference>
<dbReference type="CDD" id="cd03786">
    <property type="entry name" value="GTB_UDP-GlcNAc_2-Epimerase"/>
    <property type="match status" value="1"/>
</dbReference>
<dbReference type="STRING" id="1118202.SAMN05443429_10686"/>
<dbReference type="InterPro" id="IPR029767">
    <property type="entry name" value="WecB-like"/>
</dbReference>
<protein>
    <submittedName>
        <fullName evidence="3">UDP-N-acetylglucosamine 2-epimerase (Non-hydrolysing)</fullName>
    </submittedName>
</protein>
<dbReference type="GO" id="GO:0016853">
    <property type="term" value="F:isomerase activity"/>
    <property type="evidence" value="ECO:0007669"/>
    <property type="project" value="UniProtKB-KW"/>
</dbReference>